<name>A0A8J4A028_9ACTN</name>
<proteinExistence type="predicted"/>
<dbReference type="Proteomes" id="UP000635606">
    <property type="component" value="Unassembled WGS sequence"/>
</dbReference>
<evidence type="ECO:0000313" key="1">
    <source>
        <dbReference type="EMBL" id="GIJ73247.1"/>
    </source>
</evidence>
<accession>A0A8J4A028</accession>
<reference evidence="1" key="1">
    <citation type="submission" date="2021-01" db="EMBL/GenBank/DDBJ databases">
        <title>Whole genome shotgun sequence of Virgisporangium ochraceum NBRC 16418.</title>
        <authorList>
            <person name="Komaki H."/>
            <person name="Tamura T."/>
        </authorList>
    </citation>
    <scope>NUCLEOTIDE SEQUENCE</scope>
    <source>
        <strain evidence="1">NBRC 16418</strain>
    </source>
</reference>
<evidence type="ECO:0000313" key="2">
    <source>
        <dbReference type="Proteomes" id="UP000635606"/>
    </source>
</evidence>
<dbReference type="AlphaFoldDB" id="A0A8J4A028"/>
<protein>
    <submittedName>
        <fullName evidence="1">Uncharacterized protein</fullName>
    </submittedName>
</protein>
<dbReference type="RefSeq" id="WP_203933071.1">
    <property type="nucleotide sequence ID" value="NZ_BOPH01000112.1"/>
</dbReference>
<gene>
    <name evidence="1" type="ORF">Voc01_081640</name>
</gene>
<sequence length="95" mass="10046">MGVVRQAVALFGATFLPEEAVPYLGLLPLALGIKAGVRAWRHRNDPEDEAGEKIGGPATLEGAAVTFVNGGRSFATRPVVAKELSRWGHVLLPPC</sequence>
<organism evidence="1 2">
    <name type="scientific">Virgisporangium ochraceum</name>
    <dbReference type="NCBI Taxonomy" id="65505"/>
    <lineage>
        <taxon>Bacteria</taxon>
        <taxon>Bacillati</taxon>
        <taxon>Actinomycetota</taxon>
        <taxon>Actinomycetes</taxon>
        <taxon>Micromonosporales</taxon>
        <taxon>Micromonosporaceae</taxon>
        <taxon>Virgisporangium</taxon>
    </lineage>
</organism>
<keyword evidence="2" id="KW-1185">Reference proteome</keyword>
<comment type="caution">
    <text evidence="1">The sequence shown here is derived from an EMBL/GenBank/DDBJ whole genome shotgun (WGS) entry which is preliminary data.</text>
</comment>
<dbReference type="EMBL" id="BOPH01000112">
    <property type="protein sequence ID" value="GIJ73247.1"/>
    <property type="molecule type" value="Genomic_DNA"/>
</dbReference>